<dbReference type="PANTHER" id="PTHR30558">
    <property type="entry name" value="EXBD MEMBRANE COMPONENT OF PMF-DRIVEN MACROMOLECULE IMPORT SYSTEM"/>
    <property type="match status" value="1"/>
</dbReference>
<keyword evidence="3" id="KW-1003">Cell membrane</keyword>
<keyword evidence="7" id="KW-0813">Transport</keyword>
<evidence type="ECO:0000256" key="5">
    <source>
        <dbReference type="ARBA" id="ARBA00022989"/>
    </source>
</evidence>
<organism evidence="9 10">
    <name type="scientific">Xylanibacter brevis</name>
    <dbReference type="NCBI Taxonomy" id="83231"/>
    <lineage>
        <taxon>Bacteria</taxon>
        <taxon>Pseudomonadati</taxon>
        <taxon>Bacteroidota</taxon>
        <taxon>Bacteroidia</taxon>
        <taxon>Bacteroidales</taxon>
        <taxon>Prevotellaceae</taxon>
        <taxon>Xylanibacter</taxon>
    </lineage>
</organism>
<reference evidence="9 10" key="1">
    <citation type="submission" date="2020-12" db="EMBL/GenBank/DDBJ databases">
        <title>Whole genome sequences of gut porcine anaerobes.</title>
        <authorList>
            <person name="Kubasova T."/>
            <person name="Jahodarova E."/>
            <person name="Rychlik I."/>
        </authorList>
    </citation>
    <scope>NUCLEOTIDE SEQUENCE [LARGE SCALE GENOMIC DNA]</scope>
    <source>
        <strain evidence="9 10">An925</strain>
    </source>
</reference>
<dbReference type="Pfam" id="PF02472">
    <property type="entry name" value="ExbD"/>
    <property type="match status" value="1"/>
</dbReference>
<dbReference type="Gene3D" id="3.30.420.270">
    <property type="match status" value="1"/>
</dbReference>
<comment type="caution">
    <text evidence="9">The sequence shown here is derived from an EMBL/GenBank/DDBJ whole genome shotgun (WGS) entry which is preliminary data.</text>
</comment>
<sequence>MSRFRRHKREMPGLNLASMPDLVFTVLFFFMIVTHMREDNIRVRFTVPQGTELEKTEHRGSVIHVYIGHPTDSQGNSNNNETRIQVNSKSVTIDQLPKAIATERDHMSSEDRQHMVVSILADSQTDMGLISDVKQALRQAGALRINYAATNRTDETGNE</sequence>
<keyword evidence="10" id="KW-1185">Reference proteome</keyword>
<gene>
    <name evidence="9" type="ORF">I6E12_02180</name>
</gene>
<accession>A0ABS9CG55</accession>
<keyword evidence="5 8" id="KW-1133">Transmembrane helix</keyword>
<evidence type="ECO:0000256" key="7">
    <source>
        <dbReference type="RuleBase" id="RU003879"/>
    </source>
</evidence>
<keyword evidence="7" id="KW-0653">Protein transport</keyword>
<dbReference type="EMBL" id="JADYTN010000003">
    <property type="protein sequence ID" value="MCF2562926.1"/>
    <property type="molecule type" value="Genomic_DNA"/>
</dbReference>
<evidence type="ECO:0000256" key="3">
    <source>
        <dbReference type="ARBA" id="ARBA00022475"/>
    </source>
</evidence>
<dbReference type="RefSeq" id="WP_094390645.1">
    <property type="nucleotide sequence ID" value="NZ_JADYTN010000003.1"/>
</dbReference>
<dbReference type="InterPro" id="IPR003400">
    <property type="entry name" value="ExbD"/>
</dbReference>
<name>A0ABS9CG55_9BACT</name>
<dbReference type="Proteomes" id="UP001200470">
    <property type="component" value="Unassembled WGS sequence"/>
</dbReference>
<feature type="transmembrane region" description="Helical" evidence="8">
    <location>
        <begin position="12"/>
        <end position="33"/>
    </location>
</feature>
<evidence type="ECO:0000256" key="2">
    <source>
        <dbReference type="ARBA" id="ARBA00005811"/>
    </source>
</evidence>
<proteinExistence type="inferred from homology"/>
<evidence type="ECO:0000256" key="4">
    <source>
        <dbReference type="ARBA" id="ARBA00022692"/>
    </source>
</evidence>
<evidence type="ECO:0000313" key="9">
    <source>
        <dbReference type="EMBL" id="MCF2562926.1"/>
    </source>
</evidence>
<evidence type="ECO:0000256" key="6">
    <source>
        <dbReference type="ARBA" id="ARBA00023136"/>
    </source>
</evidence>
<evidence type="ECO:0000256" key="8">
    <source>
        <dbReference type="SAM" id="Phobius"/>
    </source>
</evidence>
<evidence type="ECO:0000256" key="1">
    <source>
        <dbReference type="ARBA" id="ARBA00004162"/>
    </source>
</evidence>
<keyword evidence="4 7" id="KW-0812">Transmembrane</keyword>
<comment type="similarity">
    <text evidence="2 7">Belongs to the ExbD/TolR family.</text>
</comment>
<comment type="subcellular location">
    <subcellularLocation>
        <location evidence="1">Cell membrane</location>
        <topology evidence="1">Single-pass membrane protein</topology>
    </subcellularLocation>
    <subcellularLocation>
        <location evidence="7">Cell membrane</location>
        <topology evidence="7">Single-pass type II membrane protein</topology>
    </subcellularLocation>
</comment>
<evidence type="ECO:0000313" key="10">
    <source>
        <dbReference type="Proteomes" id="UP001200470"/>
    </source>
</evidence>
<keyword evidence="6 8" id="KW-0472">Membrane</keyword>
<protein>
    <submittedName>
        <fullName evidence="9">Biopolymer transporter ExbD</fullName>
    </submittedName>
</protein>